<sequence length="196" mass="22348">MEKNEKKKKSRFRKEAVLFQLARAGEVTLETLFDLVVGFGEMMIAMGGATSTRESLRRMNAVVTRDRDSRADPQSKAAFSTMLSRLAKDGLIERSKDRISITKSGSKTLESSRIVSLKPLPDEKNILVIFDIPEKFSKKRQWIRYELRGMGFEMVQKSVWSGNVLIPESFLKDVSDMNLQDCVHIFEVTKHGTLKE</sequence>
<protein>
    <recommendedName>
        <fullName evidence="1">Transcriptional repressor PaaX-like central Cas2-like domain-containing protein</fullName>
    </recommendedName>
</protein>
<dbReference type="SUPFAM" id="SSF143430">
    <property type="entry name" value="TTP0101/SSO1404-like"/>
    <property type="match status" value="1"/>
</dbReference>
<name>A0A0G1R196_9BACT</name>
<evidence type="ECO:0000313" key="3">
    <source>
        <dbReference type="Proteomes" id="UP000034727"/>
    </source>
</evidence>
<dbReference type="EMBL" id="LCLJ01000019">
    <property type="protein sequence ID" value="KKU14650.1"/>
    <property type="molecule type" value="Genomic_DNA"/>
</dbReference>
<dbReference type="AlphaFoldDB" id="A0A0G1R196"/>
<accession>A0A0G1R196</accession>
<dbReference type="Proteomes" id="UP000034727">
    <property type="component" value="Unassembled WGS sequence"/>
</dbReference>
<gene>
    <name evidence="2" type="ORF">UX22_C0019G0005</name>
</gene>
<proteinExistence type="predicted"/>
<evidence type="ECO:0000259" key="1">
    <source>
        <dbReference type="Pfam" id="PF20803"/>
    </source>
</evidence>
<dbReference type="InterPro" id="IPR048846">
    <property type="entry name" value="PaaX-like_central"/>
</dbReference>
<dbReference type="Pfam" id="PF20803">
    <property type="entry name" value="PaaX_M"/>
    <property type="match status" value="1"/>
</dbReference>
<organism evidence="2 3">
    <name type="scientific">Candidatus Jorgensenbacteria bacterium GW2011_GWA2_45_9</name>
    <dbReference type="NCBI Taxonomy" id="1618663"/>
    <lineage>
        <taxon>Bacteria</taxon>
        <taxon>Candidatus Joergenseniibacteriota</taxon>
    </lineage>
</organism>
<comment type="caution">
    <text evidence="2">The sequence shown here is derived from an EMBL/GenBank/DDBJ whole genome shotgun (WGS) entry which is preliminary data.</text>
</comment>
<evidence type="ECO:0000313" key="2">
    <source>
        <dbReference type="EMBL" id="KKU14650.1"/>
    </source>
</evidence>
<feature type="domain" description="Transcriptional repressor PaaX-like central Cas2-like" evidence="1">
    <location>
        <begin position="123"/>
        <end position="192"/>
    </location>
</feature>
<reference evidence="2 3" key="1">
    <citation type="journal article" date="2015" name="Nature">
        <title>rRNA introns, odd ribosomes, and small enigmatic genomes across a large radiation of phyla.</title>
        <authorList>
            <person name="Brown C.T."/>
            <person name="Hug L.A."/>
            <person name="Thomas B.C."/>
            <person name="Sharon I."/>
            <person name="Castelle C.J."/>
            <person name="Singh A."/>
            <person name="Wilkins M.J."/>
            <person name="Williams K.H."/>
            <person name="Banfield J.F."/>
        </authorList>
    </citation>
    <scope>NUCLEOTIDE SEQUENCE [LARGE SCALE GENOMIC DNA]</scope>
</reference>